<evidence type="ECO:0000313" key="1">
    <source>
        <dbReference type="EMBL" id="OUB94140.1"/>
    </source>
</evidence>
<dbReference type="RefSeq" id="WP_088068148.1">
    <property type="nucleotide sequence ID" value="NZ_MOOV01000167.1"/>
</dbReference>
<evidence type="ECO:0000313" key="2">
    <source>
        <dbReference type="Proteomes" id="UP000195160"/>
    </source>
</evidence>
<dbReference type="EMBL" id="MOOV01000167">
    <property type="protein sequence ID" value="OUB94140.1"/>
    <property type="molecule type" value="Genomic_DNA"/>
</dbReference>
<protein>
    <submittedName>
        <fullName evidence="1">Uncharacterized protein</fullName>
    </submittedName>
</protein>
<name>A0A9X6RDX0_BACTV</name>
<dbReference type="Proteomes" id="UP000195160">
    <property type="component" value="Unassembled WGS sequence"/>
</dbReference>
<gene>
    <name evidence="1" type="ORF">BK784_21215</name>
</gene>
<proteinExistence type="predicted"/>
<dbReference type="AlphaFoldDB" id="A0A9X6RDX0"/>
<sequence length="584" mass="68572">MKRIDSVEKIMEKAFDEKGINKFMSNININFVGNIDFLPIKDLKKKAFSAIKRKYQALLKECNTIDDVQKIINTIPKVGTEQKIEIQGFEGQSFVESDNDYLSKLLYLVLKKQLNENLKKDYFENLKHLLPLIIKLTQFEEGQEQSNVCLTLAKITVPPNVERGKHYLTGRFNESYAIKSLAAVMANMFLTSVVYEYTLKNSNVYELVLIEKYISKYYCKQSEILTIPANKRYASIVTEQIEKFHKNLSIIEYKEIEEEQLNYIISKLKLEIVNNKITNLNSNEILIFMIKDFLIESEQVQVKSKRYHENLTEYAKSFQEKKNILKEHQEVMKNNMFLKRFSEVELDNIVDLEKFKEVEKEFIKLSNEMYIPNSIEAGISFRIKRIQHHKAAGLFYPRPIGCLIIDRDGISSFVHELGHLIDFEEHDYQLSETIDFKDVYNLYRKNLVEKVGDIKSYKKFKITGKPLSYYLEKAEVFARSFELYHSVIMGVNNSLLKTREEYLSRDEYPVQDQEYMQKVKEYFDRILTNKQICMIEQKVEKKKLRSKALLPSTDIIVPMEGVCGEIVQLSLFDGFIEENLSIEN</sequence>
<reference evidence="1 2" key="1">
    <citation type="submission" date="2016-10" db="EMBL/GenBank/DDBJ databases">
        <title>Comparative genomics of Bacillus thuringiensis reveals a path to pathogens against multiple invertebrate hosts.</title>
        <authorList>
            <person name="Zheng J."/>
            <person name="Gao Q."/>
            <person name="Liu H."/>
            <person name="Peng D."/>
            <person name="Ruan L."/>
            <person name="Sun M."/>
        </authorList>
    </citation>
    <scope>NUCLEOTIDE SEQUENCE [LARGE SCALE GENOMIC DNA]</scope>
    <source>
        <strain evidence="1">T30001</strain>
    </source>
</reference>
<accession>A0A9X6RDX0</accession>
<organism evidence="1 2">
    <name type="scientific">Bacillus thuringiensis subsp. medellin</name>
    <dbReference type="NCBI Taxonomy" id="79672"/>
    <lineage>
        <taxon>Bacteria</taxon>
        <taxon>Bacillati</taxon>
        <taxon>Bacillota</taxon>
        <taxon>Bacilli</taxon>
        <taxon>Bacillales</taxon>
        <taxon>Bacillaceae</taxon>
        <taxon>Bacillus</taxon>
        <taxon>Bacillus cereus group</taxon>
    </lineage>
</organism>
<comment type="caution">
    <text evidence="1">The sequence shown here is derived from an EMBL/GenBank/DDBJ whole genome shotgun (WGS) entry which is preliminary data.</text>
</comment>